<evidence type="ECO:0000256" key="3">
    <source>
        <dbReference type="ARBA" id="ARBA00022475"/>
    </source>
</evidence>
<dbReference type="AlphaFoldDB" id="A0A0A7EJC5"/>
<evidence type="ECO:0000256" key="5">
    <source>
        <dbReference type="ARBA" id="ARBA00022989"/>
    </source>
</evidence>
<dbReference type="PROSITE" id="PS50928">
    <property type="entry name" value="ABC_TM1"/>
    <property type="match status" value="2"/>
</dbReference>
<dbReference type="HOGENOM" id="CLU_021838_0_2_6"/>
<dbReference type="GO" id="GO:0055085">
    <property type="term" value="P:transmembrane transport"/>
    <property type="evidence" value="ECO:0007669"/>
    <property type="project" value="InterPro"/>
</dbReference>
<feature type="transmembrane region" description="Helical" evidence="7">
    <location>
        <begin position="279"/>
        <end position="309"/>
    </location>
</feature>
<dbReference type="InterPro" id="IPR000515">
    <property type="entry name" value="MetI-like"/>
</dbReference>
<dbReference type="CDD" id="cd06261">
    <property type="entry name" value="TM_PBP2"/>
    <property type="match status" value="2"/>
</dbReference>
<gene>
    <name evidence="9" type="ORF">OM33_13825</name>
</gene>
<dbReference type="EMBL" id="CP009888">
    <property type="protein sequence ID" value="AIY66072.1"/>
    <property type="molecule type" value="Genomic_DNA"/>
</dbReference>
<feature type="domain" description="ABC transmembrane type-1" evidence="8">
    <location>
        <begin position="52"/>
        <end position="257"/>
    </location>
</feature>
<dbReference type="KEGG" id="pseo:OM33_13825"/>
<dbReference type="RefSeq" id="WP_038642543.1">
    <property type="nucleotide sequence ID" value="NZ_CP009888.1"/>
</dbReference>
<keyword evidence="2 7" id="KW-0813">Transport</keyword>
<evidence type="ECO:0000313" key="9">
    <source>
        <dbReference type="EMBL" id="AIY66072.1"/>
    </source>
</evidence>
<dbReference type="PANTHER" id="PTHR30183:SF2">
    <property type="entry name" value="IRON UTILIZATION PROTEIN"/>
    <property type="match status" value="1"/>
</dbReference>
<keyword evidence="10" id="KW-1185">Reference proteome</keyword>
<dbReference type="PANTHER" id="PTHR30183">
    <property type="entry name" value="MOLYBDENUM TRANSPORT SYSTEM PERMEASE PROTEIN MODB"/>
    <property type="match status" value="1"/>
</dbReference>
<feature type="transmembrane region" description="Helical" evidence="7">
    <location>
        <begin position="90"/>
        <end position="108"/>
    </location>
</feature>
<evidence type="ECO:0000313" key="10">
    <source>
        <dbReference type="Proteomes" id="UP000030341"/>
    </source>
</evidence>
<feature type="transmembrane region" description="Helical" evidence="7">
    <location>
        <begin position="473"/>
        <end position="498"/>
    </location>
</feature>
<protein>
    <submittedName>
        <fullName evidence="9">Iron ABC transporter permease</fullName>
    </submittedName>
</protein>
<dbReference type="SUPFAM" id="SSF161098">
    <property type="entry name" value="MetI-like"/>
    <property type="match status" value="2"/>
</dbReference>
<sequence length="548" mass="61333">MRFNFSLSKWQFIAYATGLCLSLPLLFLIFESFQPDTEVFEHLKQTVLWDYTYNTVVLIFGVCLLSSIIALPLAWLCAYSEFPGKKHFEWALMLPLAMPTYIIAYVYTDLFDYAGPVQSWLRSVFGWQSPSDYWFFDIRTLGGAMVMIALVLYPYLFLIFKTALKEQSYKLVQASQVMGYSPTKSFFKVSIPLGRGAIAAALALISMETMADFATVNYFAVSTLTTAVYDTWLGYYSLTAAAKISGIMLLFLFIVIGVEKFSRRNQAVFERGASENNGPLYYLSGVSSWAATFYCCLILFAGFLLPILILTSYAIDYFSDAFNSDAFFYAWQSLKIALIVSVICVVLSVLVNFYQRHANTRWSGIPGKISSTGYALPGTVLAIAVLLPLTTFDEHINIFAESTGWFEEPGLIFSGTIFALMFAYVVRFYAIAQGAIESSYARISPSLDMASHSMGVGKANTLKRVHLPLLKRGMFTAGLIVFIECMKELPAALLLRPFDFETLATYVYQYVSDEQLELASVSALFIVLVGLIPLYLVNNTMEAKASHE</sequence>
<keyword evidence="5 7" id="KW-1133">Transmembrane helix</keyword>
<feature type="transmembrane region" description="Helical" evidence="7">
    <location>
        <begin position="374"/>
        <end position="392"/>
    </location>
</feature>
<organism evidence="9 10">
    <name type="scientific">Pseudoalteromonas piratica</name>
    <dbReference type="NCBI Taxonomy" id="1348114"/>
    <lineage>
        <taxon>Bacteria</taxon>
        <taxon>Pseudomonadati</taxon>
        <taxon>Pseudomonadota</taxon>
        <taxon>Gammaproteobacteria</taxon>
        <taxon>Alteromonadales</taxon>
        <taxon>Pseudoalteromonadaceae</taxon>
        <taxon>Pseudoalteromonas</taxon>
    </lineage>
</organism>
<feature type="transmembrane region" description="Helical" evidence="7">
    <location>
        <begin position="53"/>
        <end position="78"/>
    </location>
</feature>
<evidence type="ECO:0000256" key="1">
    <source>
        <dbReference type="ARBA" id="ARBA00004651"/>
    </source>
</evidence>
<keyword evidence="3" id="KW-1003">Cell membrane</keyword>
<feature type="domain" description="ABC transmembrane type-1" evidence="8">
    <location>
        <begin position="330"/>
        <end position="537"/>
    </location>
</feature>
<evidence type="ECO:0000256" key="4">
    <source>
        <dbReference type="ARBA" id="ARBA00022692"/>
    </source>
</evidence>
<accession>A0A0A7EJC5</accession>
<keyword evidence="6 7" id="KW-0472">Membrane</keyword>
<evidence type="ECO:0000259" key="8">
    <source>
        <dbReference type="PROSITE" id="PS50928"/>
    </source>
</evidence>
<comment type="similarity">
    <text evidence="7">Belongs to the binding-protein-dependent transport system permease family.</text>
</comment>
<feature type="transmembrane region" description="Helical" evidence="7">
    <location>
        <begin position="329"/>
        <end position="353"/>
    </location>
</feature>
<evidence type="ECO:0000256" key="2">
    <source>
        <dbReference type="ARBA" id="ARBA00022448"/>
    </source>
</evidence>
<keyword evidence="4 7" id="KW-0812">Transmembrane</keyword>
<feature type="transmembrane region" description="Helical" evidence="7">
    <location>
        <begin position="233"/>
        <end position="258"/>
    </location>
</feature>
<proteinExistence type="inferred from homology"/>
<feature type="transmembrane region" description="Helical" evidence="7">
    <location>
        <begin position="141"/>
        <end position="160"/>
    </location>
</feature>
<comment type="subcellular location">
    <subcellularLocation>
        <location evidence="1 7">Cell membrane</location>
        <topology evidence="1 7">Multi-pass membrane protein</topology>
    </subcellularLocation>
</comment>
<dbReference type="Gene3D" id="1.10.3720.10">
    <property type="entry name" value="MetI-like"/>
    <property type="match status" value="2"/>
</dbReference>
<name>A0A0A7EJC5_9GAMM</name>
<dbReference type="Pfam" id="PF00528">
    <property type="entry name" value="BPD_transp_1"/>
    <property type="match status" value="1"/>
</dbReference>
<feature type="transmembrane region" description="Helical" evidence="7">
    <location>
        <begin position="197"/>
        <end position="221"/>
    </location>
</feature>
<feature type="transmembrane region" description="Helical" evidence="7">
    <location>
        <begin position="518"/>
        <end position="537"/>
    </location>
</feature>
<evidence type="ECO:0000256" key="6">
    <source>
        <dbReference type="ARBA" id="ARBA00023136"/>
    </source>
</evidence>
<dbReference type="eggNOG" id="COG1178">
    <property type="taxonomic scope" value="Bacteria"/>
</dbReference>
<dbReference type="Proteomes" id="UP000030341">
    <property type="component" value="Chromosome 1"/>
</dbReference>
<dbReference type="STRING" id="1348114.OM33_13825"/>
<feature type="transmembrane region" description="Helical" evidence="7">
    <location>
        <begin position="412"/>
        <end position="432"/>
    </location>
</feature>
<dbReference type="GO" id="GO:0005886">
    <property type="term" value="C:plasma membrane"/>
    <property type="evidence" value="ECO:0007669"/>
    <property type="project" value="UniProtKB-SubCell"/>
</dbReference>
<feature type="transmembrane region" description="Helical" evidence="7">
    <location>
        <begin position="12"/>
        <end position="33"/>
    </location>
</feature>
<dbReference type="OrthoDB" id="9790211at2"/>
<evidence type="ECO:0000256" key="7">
    <source>
        <dbReference type="RuleBase" id="RU363032"/>
    </source>
</evidence>
<reference evidence="9 10" key="1">
    <citation type="submission" date="2014-11" db="EMBL/GenBank/DDBJ databases">
        <title>Complete Genome Sequence of Pseudoalteromonas sp. Strain OCN003 Isolated from Kaneohe Bay, Oahu, Hawaii.</title>
        <authorList>
            <person name="Beurmann S."/>
            <person name="Videau P."/>
            <person name="Ushijima B."/>
            <person name="Smith A.M."/>
            <person name="Aeby G.S."/>
            <person name="Callahan S.M."/>
            <person name="Belcaid M."/>
        </authorList>
    </citation>
    <scope>NUCLEOTIDE SEQUENCE [LARGE SCALE GENOMIC DNA]</scope>
    <source>
        <strain evidence="9 10">OCN003</strain>
    </source>
</reference>
<dbReference type="InterPro" id="IPR035906">
    <property type="entry name" value="MetI-like_sf"/>
</dbReference>
<dbReference type="FunFam" id="1.10.3720.10:FF:000088">
    <property type="entry name" value="Iron(III) ABC transporter, permease protein"/>
    <property type="match status" value="1"/>
</dbReference>